<dbReference type="Proteomes" id="UP000663844">
    <property type="component" value="Unassembled WGS sequence"/>
</dbReference>
<comment type="caution">
    <text evidence="2">The sequence shown here is derived from an EMBL/GenBank/DDBJ whole genome shotgun (WGS) entry which is preliminary data.</text>
</comment>
<proteinExistence type="predicted"/>
<organism evidence="2 3">
    <name type="scientific">Adineta steineri</name>
    <dbReference type="NCBI Taxonomy" id="433720"/>
    <lineage>
        <taxon>Eukaryota</taxon>
        <taxon>Metazoa</taxon>
        <taxon>Spiralia</taxon>
        <taxon>Gnathifera</taxon>
        <taxon>Rotifera</taxon>
        <taxon>Eurotatoria</taxon>
        <taxon>Bdelloidea</taxon>
        <taxon>Adinetida</taxon>
        <taxon>Adinetidae</taxon>
        <taxon>Adineta</taxon>
    </lineage>
</organism>
<dbReference type="AlphaFoldDB" id="A0A819XJX9"/>
<dbReference type="EMBL" id="CAJOAZ010006548">
    <property type="protein sequence ID" value="CAF4137889.1"/>
    <property type="molecule type" value="Genomic_DNA"/>
</dbReference>
<accession>A0A819XJX9</accession>
<sequence>MQFANVPASRRRRDISPSDTNNDATLTGDFLRVDFFVLYPKRCANFIESNCAIEFLNEVINALRGLGVFIVTIQIEGGAPFDLLLKFYSFTTHIT</sequence>
<evidence type="ECO:0000256" key="1">
    <source>
        <dbReference type="SAM" id="MobiDB-lite"/>
    </source>
</evidence>
<evidence type="ECO:0000313" key="3">
    <source>
        <dbReference type="Proteomes" id="UP000663844"/>
    </source>
</evidence>
<feature type="region of interest" description="Disordered" evidence="1">
    <location>
        <begin position="1"/>
        <end position="24"/>
    </location>
</feature>
<name>A0A819XJX9_9BILA</name>
<evidence type="ECO:0000313" key="2">
    <source>
        <dbReference type="EMBL" id="CAF4137889.1"/>
    </source>
</evidence>
<feature type="non-terminal residue" evidence="2">
    <location>
        <position position="1"/>
    </location>
</feature>
<gene>
    <name evidence="2" type="ORF">OXD698_LOCUS37380</name>
</gene>
<protein>
    <submittedName>
        <fullName evidence="2">Uncharacterized protein</fullName>
    </submittedName>
</protein>
<reference evidence="2" key="1">
    <citation type="submission" date="2021-02" db="EMBL/GenBank/DDBJ databases">
        <authorList>
            <person name="Nowell W R."/>
        </authorList>
    </citation>
    <scope>NUCLEOTIDE SEQUENCE</scope>
</reference>